<dbReference type="Pfam" id="PF04500">
    <property type="entry name" value="FLYWCH"/>
    <property type="match status" value="1"/>
</dbReference>
<accession>A0A9N9INW8</accession>
<dbReference type="Proteomes" id="UP000789405">
    <property type="component" value="Unassembled WGS sequence"/>
</dbReference>
<evidence type="ECO:0000256" key="3">
    <source>
        <dbReference type="ARBA" id="ARBA00022833"/>
    </source>
</evidence>
<dbReference type="OrthoDB" id="2308632at2759"/>
<dbReference type="EMBL" id="CAJVPY010013971">
    <property type="protein sequence ID" value="CAG8743867.1"/>
    <property type="molecule type" value="Genomic_DNA"/>
</dbReference>
<dbReference type="AlphaFoldDB" id="A0A9N9INW8"/>
<keyword evidence="2" id="KW-0863">Zinc-finger</keyword>
<organism evidence="5 6">
    <name type="scientific">Dentiscutata erythropus</name>
    <dbReference type="NCBI Taxonomy" id="1348616"/>
    <lineage>
        <taxon>Eukaryota</taxon>
        <taxon>Fungi</taxon>
        <taxon>Fungi incertae sedis</taxon>
        <taxon>Mucoromycota</taxon>
        <taxon>Glomeromycotina</taxon>
        <taxon>Glomeromycetes</taxon>
        <taxon>Diversisporales</taxon>
        <taxon>Gigasporaceae</taxon>
        <taxon>Dentiscutata</taxon>
    </lineage>
</organism>
<keyword evidence="6" id="KW-1185">Reference proteome</keyword>
<keyword evidence="1" id="KW-0479">Metal-binding</keyword>
<evidence type="ECO:0000256" key="2">
    <source>
        <dbReference type="ARBA" id="ARBA00022771"/>
    </source>
</evidence>
<evidence type="ECO:0000259" key="4">
    <source>
        <dbReference type="Pfam" id="PF04500"/>
    </source>
</evidence>
<evidence type="ECO:0000313" key="5">
    <source>
        <dbReference type="EMBL" id="CAG8743867.1"/>
    </source>
</evidence>
<dbReference type="InterPro" id="IPR007588">
    <property type="entry name" value="Znf_FLYWCH"/>
</dbReference>
<name>A0A9N9INW8_9GLOM</name>
<gene>
    <name evidence="5" type="ORF">DERYTH_LOCUS16250</name>
</gene>
<reference evidence="5" key="1">
    <citation type="submission" date="2021-06" db="EMBL/GenBank/DDBJ databases">
        <authorList>
            <person name="Kallberg Y."/>
            <person name="Tangrot J."/>
            <person name="Rosling A."/>
        </authorList>
    </citation>
    <scope>NUCLEOTIDE SEQUENCE</scope>
    <source>
        <strain evidence="5">MA453B</strain>
    </source>
</reference>
<feature type="non-terminal residue" evidence="5">
    <location>
        <position position="1"/>
    </location>
</feature>
<comment type="caution">
    <text evidence="5">The sequence shown here is derived from an EMBL/GenBank/DDBJ whole genome shotgun (WGS) entry which is preliminary data.</text>
</comment>
<feature type="domain" description="FLYWCH-type" evidence="4">
    <location>
        <begin position="4"/>
        <end position="65"/>
    </location>
</feature>
<sequence>CTTVNTTHNKQKIIVCGYLLVKDKNRDNSFYWCCEYKDSRNCKGRVVTILEDQSHVLKKFSEHNHAPEPSHADVIQALNNMREIVSQSRERPSQIIHDATINMPEDSFYYMPNNEALHKQISHI</sequence>
<keyword evidence="3" id="KW-0862">Zinc</keyword>
<dbReference type="Gene3D" id="2.20.25.240">
    <property type="match status" value="1"/>
</dbReference>
<protein>
    <submittedName>
        <fullName evidence="5">8663_t:CDS:1</fullName>
    </submittedName>
</protein>
<proteinExistence type="predicted"/>
<dbReference type="GO" id="GO:0008270">
    <property type="term" value="F:zinc ion binding"/>
    <property type="evidence" value="ECO:0007669"/>
    <property type="project" value="UniProtKB-KW"/>
</dbReference>
<evidence type="ECO:0000256" key="1">
    <source>
        <dbReference type="ARBA" id="ARBA00022723"/>
    </source>
</evidence>
<evidence type="ECO:0000313" key="6">
    <source>
        <dbReference type="Proteomes" id="UP000789405"/>
    </source>
</evidence>